<dbReference type="SUPFAM" id="SSF54534">
    <property type="entry name" value="FKBP-like"/>
    <property type="match status" value="1"/>
</dbReference>
<keyword evidence="5 6" id="KW-0413">Isomerase</keyword>
<dbReference type="PROSITE" id="PS51257">
    <property type="entry name" value="PROKAR_LIPOPROTEIN"/>
    <property type="match status" value="1"/>
</dbReference>
<evidence type="ECO:0000313" key="9">
    <source>
        <dbReference type="EMBL" id="PZP51336.1"/>
    </source>
</evidence>
<evidence type="ECO:0000256" key="1">
    <source>
        <dbReference type="ARBA" id="ARBA00000971"/>
    </source>
</evidence>
<protein>
    <recommendedName>
        <fullName evidence="3 6">peptidylprolyl isomerase</fullName>
        <ecNumber evidence="3 6">5.2.1.8</ecNumber>
    </recommendedName>
</protein>
<dbReference type="PANTHER" id="PTHR43811:SF19">
    <property type="entry name" value="39 KDA FK506-BINDING NUCLEAR PROTEIN"/>
    <property type="match status" value="1"/>
</dbReference>
<dbReference type="PROSITE" id="PS50059">
    <property type="entry name" value="FKBP_PPIASE"/>
    <property type="match status" value="1"/>
</dbReference>
<evidence type="ECO:0000256" key="7">
    <source>
        <dbReference type="SAM" id="MobiDB-lite"/>
    </source>
</evidence>
<dbReference type="EC" id="5.2.1.8" evidence="3 6"/>
<evidence type="ECO:0000256" key="2">
    <source>
        <dbReference type="ARBA" id="ARBA00006577"/>
    </source>
</evidence>
<dbReference type="InterPro" id="IPR046357">
    <property type="entry name" value="PPIase_dom_sf"/>
</dbReference>
<gene>
    <name evidence="9" type="ORF">DI598_03480</name>
</gene>
<keyword evidence="4 6" id="KW-0697">Rotamase</keyword>
<feature type="compositionally biased region" description="Low complexity" evidence="7">
    <location>
        <begin position="300"/>
        <end position="313"/>
    </location>
</feature>
<dbReference type="PANTHER" id="PTHR43811">
    <property type="entry name" value="FKBP-TYPE PEPTIDYL-PROLYL CIS-TRANS ISOMERASE FKPA"/>
    <property type="match status" value="1"/>
</dbReference>
<dbReference type="Pfam" id="PF00254">
    <property type="entry name" value="FKBP_C"/>
    <property type="match status" value="1"/>
</dbReference>
<evidence type="ECO:0000259" key="8">
    <source>
        <dbReference type="PROSITE" id="PS50059"/>
    </source>
</evidence>
<accession>A0A2W5GZU5</accession>
<evidence type="ECO:0000256" key="3">
    <source>
        <dbReference type="ARBA" id="ARBA00013194"/>
    </source>
</evidence>
<proteinExistence type="inferred from homology"/>
<evidence type="ECO:0000256" key="5">
    <source>
        <dbReference type="ARBA" id="ARBA00023235"/>
    </source>
</evidence>
<name>A0A2W5GZU5_9SPHI</name>
<reference evidence="9 10" key="1">
    <citation type="submission" date="2017-11" db="EMBL/GenBank/DDBJ databases">
        <title>Infants hospitalized years apart are colonized by the same room-sourced microbial strains.</title>
        <authorList>
            <person name="Brooks B."/>
            <person name="Olm M.R."/>
            <person name="Firek B.A."/>
            <person name="Baker R."/>
            <person name="Thomas B.C."/>
            <person name="Morowitz M.J."/>
            <person name="Banfield J.F."/>
        </authorList>
    </citation>
    <scope>NUCLEOTIDE SEQUENCE [LARGE SCALE GENOMIC DNA]</scope>
    <source>
        <strain evidence="9">S2_009_000_R2_76</strain>
    </source>
</reference>
<dbReference type="AlphaFoldDB" id="A0A2W5GZU5"/>
<feature type="domain" description="PPIase FKBP-type" evidence="8">
    <location>
        <begin position="202"/>
        <end position="295"/>
    </location>
</feature>
<dbReference type="InterPro" id="IPR001179">
    <property type="entry name" value="PPIase_FKBP_dom"/>
</dbReference>
<dbReference type="GO" id="GO:0003755">
    <property type="term" value="F:peptidyl-prolyl cis-trans isomerase activity"/>
    <property type="evidence" value="ECO:0007669"/>
    <property type="project" value="UniProtKB-KW"/>
</dbReference>
<dbReference type="Proteomes" id="UP000249645">
    <property type="component" value="Unassembled WGS sequence"/>
</dbReference>
<dbReference type="EMBL" id="QFOI01000034">
    <property type="protein sequence ID" value="PZP51336.1"/>
    <property type="molecule type" value="Genomic_DNA"/>
</dbReference>
<evidence type="ECO:0000256" key="6">
    <source>
        <dbReference type="PROSITE-ProRule" id="PRU00277"/>
    </source>
</evidence>
<sequence>MRQLLSGCVVAIAVLFCSCQGNYKKTKDGLEYKIFAGKDQKDSTFKAGDFVKFNIEYSIKRKGKKDTLIYSTYGEMPQFGRVDTASHNDMNFTELFPLMRVGDSAEFKVNVDTLIKRNLIQENPMFPKGSLIVGKMSVIEKFKTEAEVYPAIAKEVGLEKGREMATVQKYLKDKNLTAQMTKDSVFVVLENAGDQAAKADSGLQVSVKYKGTLMKTDSIFDTNMDKSKGHDQPMDIVLGQHMVIPGWESGLKMFGKGGKGKIIVPAFMGYGPQGGGGAIPPNANLVFDVEVLDVRKPDPKAAQAPAGGQQIDPETLKKLQEQMKAQQAQKGEGAKTAAPATPK</sequence>
<organism evidence="9 10">
    <name type="scientific">Pseudopedobacter saltans</name>
    <dbReference type="NCBI Taxonomy" id="151895"/>
    <lineage>
        <taxon>Bacteria</taxon>
        <taxon>Pseudomonadati</taxon>
        <taxon>Bacteroidota</taxon>
        <taxon>Sphingobacteriia</taxon>
        <taxon>Sphingobacteriales</taxon>
        <taxon>Sphingobacteriaceae</taxon>
        <taxon>Pseudopedobacter</taxon>
    </lineage>
</organism>
<evidence type="ECO:0000313" key="10">
    <source>
        <dbReference type="Proteomes" id="UP000249645"/>
    </source>
</evidence>
<comment type="catalytic activity">
    <reaction evidence="1 6">
        <text>[protein]-peptidylproline (omega=180) = [protein]-peptidylproline (omega=0)</text>
        <dbReference type="Rhea" id="RHEA:16237"/>
        <dbReference type="Rhea" id="RHEA-COMP:10747"/>
        <dbReference type="Rhea" id="RHEA-COMP:10748"/>
        <dbReference type="ChEBI" id="CHEBI:83833"/>
        <dbReference type="ChEBI" id="CHEBI:83834"/>
        <dbReference type="EC" id="5.2.1.8"/>
    </reaction>
</comment>
<comment type="caution">
    <text evidence="9">The sequence shown here is derived from an EMBL/GenBank/DDBJ whole genome shotgun (WGS) entry which is preliminary data.</text>
</comment>
<comment type="similarity">
    <text evidence="2">Belongs to the FKBP-type PPIase family.</text>
</comment>
<feature type="region of interest" description="Disordered" evidence="7">
    <location>
        <begin position="297"/>
        <end position="343"/>
    </location>
</feature>
<evidence type="ECO:0000256" key="4">
    <source>
        <dbReference type="ARBA" id="ARBA00023110"/>
    </source>
</evidence>
<dbReference type="Gene3D" id="3.10.50.40">
    <property type="match status" value="1"/>
</dbReference>